<evidence type="ECO:0008006" key="3">
    <source>
        <dbReference type="Google" id="ProtNLM"/>
    </source>
</evidence>
<comment type="caution">
    <text evidence="1">The sequence shown here is derived from an EMBL/GenBank/DDBJ whole genome shotgun (WGS) entry which is preliminary data.</text>
</comment>
<protein>
    <recommendedName>
        <fullName evidence="3">Protein kinase domain-containing protein</fullName>
    </recommendedName>
</protein>
<reference evidence="1 2" key="1">
    <citation type="submission" date="2018-06" db="EMBL/GenBank/DDBJ databases">
        <title>Comparative genomics reveals the genomic features of Rhizophagus irregularis, R. cerebriforme, R. diaphanum and Gigaspora rosea, and their symbiotic lifestyle signature.</title>
        <authorList>
            <person name="Morin E."/>
            <person name="San Clemente H."/>
            <person name="Chen E.C.H."/>
            <person name="De La Providencia I."/>
            <person name="Hainaut M."/>
            <person name="Kuo A."/>
            <person name="Kohler A."/>
            <person name="Murat C."/>
            <person name="Tang N."/>
            <person name="Roy S."/>
            <person name="Loubradou J."/>
            <person name="Henrissat B."/>
            <person name="Grigoriev I.V."/>
            <person name="Corradi N."/>
            <person name="Roux C."/>
            <person name="Martin F.M."/>
        </authorList>
    </citation>
    <scope>NUCLEOTIDE SEQUENCE [LARGE SCALE GENOMIC DNA]</scope>
    <source>
        <strain evidence="1 2">DAOM 227022</strain>
    </source>
</reference>
<proteinExistence type="predicted"/>
<sequence>MGSLYFKNWTSGNPNIDKLIQESQINAKNGYEKLKWYYRLNQWFRSGNTSVALKSLNNSKDITLEFLNEIKLHLKMNNSSSMIKLYGIMKDSKTSNFVMISSGLHDIYREGLTHQDFHVEKYKKNAYGVLPYVAPEVLRGKKYTQEIPQLIDDLFKQCVDADSSKRLTAQNLNFRCIEWFLESKNMQHNNKLIYTTHSQAIYTSRLLNLIIYLNQKMKNIQDL</sequence>
<dbReference type="Gene3D" id="1.10.10.1010">
    <property type="entry name" value="Intein homing endonuclease, domain IV"/>
    <property type="match status" value="1"/>
</dbReference>
<evidence type="ECO:0000313" key="1">
    <source>
        <dbReference type="EMBL" id="RIA91684.1"/>
    </source>
</evidence>
<dbReference type="EMBL" id="QKYT01000145">
    <property type="protein sequence ID" value="RIA91684.1"/>
    <property type="molecule type" value="Genomic_DNA"/>
</dbReference>
<accession>A0A397T9R8</accession>
<keyword evidence="2" id="KW-1185">Reference proteome</keyword>
<gene>
    <name evidence="1" type="ORF">C1645_821700</name>
</gene>
<name>A0A397T9R8_9GLOM</name>
<dbReference type="AlphaFoldDB" id="A0A397T9R8"/>
<dbReference type="InterPro" id="IPR011009">
    <property type="entry name" value="Kinase-like_dom_sf"/>
</dbReference>
<organism evidence="1 2">
    <name type="scientific">Glomus cerebriforme</name>
    <dbReference type="NCBI Taxonomy" id="658196"/>
    <lineage>
        <taxon>Eukaryota</taxon>
        <taxon>Fungi</taxon>
        <taxon>Fungi incertae sedis</taxon>
        <taxon>Mucoromycota</taxon>
        <taxon>Glomeromycotina</taxon>
        <taxon>Glomeromycetes</taxon>
        <taxon>Glomerales</taxon>
        <taxon>Glomeraceae</taxon>
        <taxon>Glomus</taxon>
    </lineage>
</organism>
<dbReference type="Proteomes" id="UP000265703">
    <property type="component" value="Unassembled WGS sequence"/>
</dbReference>
<evidence type="ECO:0000313" key="2">
    <source>
        <dbReference type="Proteomes" id="UP000265703"/>
    </source>
</evidence>
<dbReference type="SUPFAM" id="SSF56112">
    <property type="entry name" value="Protein kinase-like (PK-like)"/>
    <property type="match status" value="1"/>
</dbReference>
<dbReference type="OrthoDB" id="2378341at2759"/>